<dbReference type="AlphaFoldDB" id="A0A483CN30"/>
<comment type="caution">
    <text evidence="8">The sequence shown here is derived from an EMBL/GenBank/DDBJ whole genome shotgun (WGS) entry which is preliminary data.</text>
</comment>
<evidence type="ECO:0000256" key="4">
    <source>
        <dbReference type="ARBA" id="ARBA00022692"/>
    </source>
</evidence>
<evidence type="ECO:0000256" key="7">
    <source>
        <dbReference type="SAM" id="Phobius"/>
    </source>
</evidence>
<dbReference type="Proteomes" id="UP000292580">
    <property type="component" value="Unassembled WGS sequence"/>
</dbReference>
<protein>
    <submittedName>
        <fullName evidence="8">Cobalamin biosynthesis protein CbiM</fullName>
    </submittedName>
</protein>
<evidence type="ECO:0000256" key="3">
    <source>
        <dbReference type="ARBA" id="ARBA00022475"/>
    </source>
</evidence>
<evidence type="ECO:0000313" key="8">
    <source>
        <dbReference type="EMBL" id="TAJ44482.1"/>
    </source>
</evidence>
<dbReference type="EMBL" id="PGCL01000002">
    <property type="protein sequence ID" value="TAJ44482.1"/>
    <property type="molecule type" value="Genomic_DNA"/>
</dbReference>
<name>A0A483CN30_9EURY</name>
<feature type="transmembrane region" description="Helical" evidence="7">
    <location>
        <begin position="177"/>
        <end position="196"/>
    </location>
</feature>
<dbReference type="RefSeq" id="WP_130646273.1">
    <property type="nucleotide sequence ID" value="NZ_PGCL01000002.1"/>
</dbReference>
<evidence type="ECO:0000256" key="6">
    <source>
        <dbReference type="ARBA" id="ARBA00023136"/>
    </source>
</evidence>
<keyword evidence="6 7" id="KW-0472">Membrane</keyword>
<feature type="transmembrane region" description="Helical" evidence="7">
    <location>
        <begin position="104"/>
        <end position="125"/>
    </location>
</feature>
<organism evidence="8 9">
    <name type="scientific">Methanofollis fontis</name>
    <dbReference type="NCBI Taxonomy" id="2052832"/>
    <lineage>
        <taxon>Archaea</taxon>
        <taxon>Methanobacteriati</taxon>
        <taxon>Methanobacteriota</taxon>
        <taxon>Stenosarchaea group</taxon>
        <taxon>Methanomicrobia</taxon>
        <taxon>Methanomicrobiales</taxon>
        <taxon>Methanomicrobiaceae</taxon>
        <taxon>Methanofollis</taxon>
    </lineage>
</organism>
<evidence type="ECO:0000256" key="1">
    <source>
        <dbReference type="ARBA" id="ARBA00004651"/>
    </source>
</evidence>
<evidence type="ECO:0000256" key="5">
    <source>
        <dbReference type="ARBA" id="ARBA00022989"/>
    </source>
</evidence>
<comment type="subcellular location">
    <subcellularLocation>
        <location evidence="1">Cell membrane</location>
        <topology evidence="1">Multi-pass membrane protein</topology>
    </subcellularLocation>
</comment>
<evidence type="ECO:0000313" key="9">
    <source>
        <dbReference type="Proteomes" id="UP000292580"/>
    </source>
</evidence>
<dbReference type="NCBIfam" id="NF004902">
    <property type="entry name" value="PRK06265.1-1"/>
    <property type="match status" value="1"/>
</dbReference>
<keyword evidence="9" id="KW-1185">Reference proteome</keyword>
<feature type="transmembrane region" description="Helical" evidence="7">
    <location>
        <begin position="137"/>
        <end position="157"/>
    </location>
</feature>
<feature type="transmembrane region" description="Helical" evidence="7">
    <location>
        <begin position="7"/>
        <end position="28"/>
    </location>
</feature>
<proteinExistence type="predicted"/>
<gene>
    <name evidence="8" type="ORF">CUJ86_03950</name>
</gene>
<dbReference type="GO" id="GO:0000041">
    <property type="term" value="P:transition metal ion transport"/>
    <property type="evidence" value="ECO:0007669"/>
    <property type="project" value="InterPro"/>
</dbReference>
<dbReference type="GO" id="GO:0005886">
    <property type="term" value="C:plasma membrane"/>
    <property type="evidence" value="ECO:0007669"/>
    <property type="project" value="UniProtKB-SubCell"/>
</dbReference>
<evidence type="ECO:0000256" key="2">
    <source>
        <dbReference type="ARBA" id="ARBA00022448"/>
    </source>
</evidence>
<dbReference type="Gene3D" id="1.10.1760.20">
    <property type="match status" value="1"/>
</dbReference>
<reference evidence="8 9" key="1">
    <citation type="submission" date="2017-11" db="EMBL/GenBank/DDBJ databases">
        <title>Isolation and Characterization of Methanofollis Species from Methane Seep Offshore SW Taiwan.</title>
        <authorList>
            <person name="Teng N.-H."/>
            <person name="Lai M.-C."/>
            <person name="Chen S.-C."/>
        </authorList>
    </citation>
    <scope>NUCLEOTIDE SEQUENCE [LARGE SCALE GENOMIC DNA]</scope>
    <source>
        <strain evidence="8 9">FWC-SCC2</strain>
    </source>
</reference>
<dbReference type="Pfam" id="PF01891">
    <property type="entry name" value="CbiM"/>
    <property type="match status" value="1"/>
</dbReference>
<accession>A0A483CN30</accession>
<keyword evidence="2" id="KW-0813">Transport</keyword>
<dbReference type="InterPro" id="IPR002751">
    <property type="entry name" value="CbiM/NikMN"/>
</dbReference>
<keyword evidence="4 7" id="KW-0812">Transmembrane</keyword>
<keyword evidence="3" id="KW-1003">Cell membrane</keyword>
<sequence length="212" mass="21971">MHIPDAFIPIGQAAVYWLIALVFIVLALRWARNELDEEKVPLVAVLAAGIFAIQAFNLPVGMGTSGHLVGGALAAILLGSPYAAVFILTLVLLVQGIVFGDGGITTMGANIVNMGVIGGFVGYYTYMGLKGAVRNTYLAAAVAAWFACFIPALAASVEMWIAGTFPLVPGLIAMGTYHAAIGIIEAVITAGAIYLITSARPDLMKSTGEVSA</sequence>
<feature type="transmembrane region" description="Helical" evidence="7">
    <location>
        <begin position="72"/>
        <end position="98"/>
    </location>
</feature>
<dbReference type="PANTHER" id="PTHR34229">
    <property type="entry name" value="METAL TRANSPORT PROTEIN HI_1621-RELATED"/>
    <property type="match status" value="1"/>
</dbReference>
<feature type="transmembrane region" description="Helical" evidence="7">
    <location>
        <begin position="40"/>
        <end position="60"/>
    </location>
</feature>
<dbReference type="PANTHER" id="PTHR34229:SF1">
    <property type="entry name" value="METAL TRANSPORT PROTEIN HI_1621-RELATED"/>
    <property type="match status" value="1"/>
</dbReference>
<keyword evidence="5 7" id="KW-1133">Transmembrane helix</keyword>
<dbReference type="OrthoDB" id="71235at2157"/>